<feature type="compositionally biased region" description="Basic and acidic residues" evidence="1">
    <location>
        <begin position="266"/>
        <end position="280"/>
    </location>
</feature>
<name>A0A6B2EAK8_9DIPT</name>
<feature type="region of interest" description="Disordered" evidence="1">
    <location>
        <begin position="259"/>
        <end position="280"/>
    </location>
</feature>
<reference evidence="2" key="1">
    <citation type="submission" date="2019-10" db="EMBL/GenBank/DDBJ databases">
        <title>Short sand fly seasons in Tbilisi, Georgia, hinder development of host immunity to saliva of the visceral leishmaniasis vector Phlebotomus kandelakii.</title>
        <authorList>
            <person name="Oliveira F."/>
            <person name="Giorgobiani E."/>
            <person name="Guimaraes-Costa A.B."/>
            <person name="Abdeladhim M."/>
            <person name="Oristian J."/>
            <person name="Tskhvaradze L."/>
            <person name="Tsertsvadze N."/>
            <person name="Zakalashvili M."/>
            <person name="Valenzuela J.G."/>
            <person name="Kamhawi S."/>
        </authorList>
    </citation>
    <scope>NUCLEOTIDE SEQUENCE</scope>
    <source>
        <strain evidence="2">Wild-capture in Tbilisi</strain>
        <tissue evidence="2">Salivary glands</tissue>
    </source>
</reference>
<organism evidence="2">
    <name type="scientific">Phlebotomus kandelakii</name>
    <dbReference type="NCBI Taxonomy" id="1109342"/>
    <lineage>
        <taxon>Eukaryota</taxon>
        <taxon>Metazoa</taxon>
        <taxon>Ecdysozoa</taxon>
        <taxon>Arthropoda</taxon>
        <taxon>Hexapoda</taxon>
        <taxon>Insecta</taxon>
        <taxon>Pterygota</taxon>
        <taxon>Neoptera</taxon>
        <taxon>Endopterygota</taxon>
        <taxon>Diptera</taxon>
        <taxon>Nematocera</taxon>
        <taxon>Psychodoidea</taxon>
        <taxon>Psychodidae</taxon>
        <taxon>Phlebotomus</taxon>
        <taxon>Larroussius</taxon>
    </lineage>
</organism>
<evidence type="ECO:0000256" key="1">
    <source>
        <dbReference type="SAM" id="MobiDB-lite"/>
    </source>
</evidence>
<evidence type="ECO:0008006" key="3">
    <source>
        <dbReference type="Google" id="ProtNLM"/>
    </source>
</evidence>
<accession>A0A6B2EAK8</accession>
<sequence>MNFPVVLVVHDSGPSAEDVINNIRKLPLEENSFILDEDTNTKGFRHHLVTKYYETDLLFVPVQAPLESCPQNLLNGVEGVLICFDAKKRDFLKVIPKYANFLKSRQIELGILLCDQLSEEEAEGITYREAKQCSKVLDVIELAREDVEEEEDPHNPTGYEELQQALRSFLWSSAEVSNAYHRSHGYSTMDAHDDDEDDQEVPTHPQMNEEEISAELANYDRLLSEVIQFRSATSSWTRNERLASLASLFDELLGIDSASEDDDHYAEEHVIPVEEPTPEK</sequence>
<proteinExistence type="predicted"/>
<protein>
    <recommendedName>
        <fullName evidence="3">Alpha-and gamma-adaptin-binding protein p34</fullName>
    </recommendedName>
</protein>
<dbReference type="AlphaFoldDB" id="A0A6B2EAK8"/>
<evidence type="ECO:0000313" key="2">
    <source>
        <dbReference type="EMBL" id="NBJ58670.1"/>
    </source>
</evidence>
<dbReference type="EMBL" id="GIFK01000967">
    <property type="protein sequence ID" value="NBJ58670.1"/>
    <property type="molecule type" value="Transcribed_RNA"/>
</dbReference>